<dbReference type="Pfam" id="PF13516">
    <property type="entry name" value="LRR_6"/>
    <property type="match status" value="1"/>
</dbReference>
<evidence type="ECO:0000256" key="2">
    <source>
        <dbReference type="ARBA" id="ARBA00022737"/>
    </source>
</evidence>
<proteinExistence type="predicted"/>
<dbReference type="PROSITE" id="PS51450">
    <property type="entry name" value="LRR"/>
    <property type="match status" value="6"/>
</dbReference>
<feature type="transmembrane region" description="Helical" evidence="3">
    <location>
        <begin position="728"/>
        <end position="747"/>
    </location>
</feature>
<keyword evidence="3" id="KW-0472">Membrane</keyword>
<dbReference type="Proteomes" id="UP001159042">
    <property type="component" value="Unassembled WGS sequence"/>
</dbReference>
<protein>
    <submittedName>
        <fullName evidence="4">Uncharacterized protein</fullName>
    </submittedName>
</protein>
<reference evidence="4 5" key="1">
    <citation type="journal article" date="2023" name="Insect Mol. Biol.">
        <title>Genome sequencing provides insights into the evolution of gene families encoding plant cell wall-degrading enzymes in longhorned beetles.</title>
        <authorList>
            <person name="Shin N.R."/>
            <person name="Okamura Y."/>
            <person name="Kirsch R."/>
            <person name="Pauchet Y."/>
        </authorList>
    </citation>
    <scope>NUCLEOTIDE SEQUENCE [LARGE SCALE GENOMIC DNA]</scope>
    <source>
        <strain evidence="4">EAD_L_NR</strain>
    </source>
</reference>
<evidence type="ECO:0000313" key="5">
    <source>
        <dbReference type="Proteomes" id="UP001159042"/>
    </source>
</evidence>
<evidence type="ECO:0000313" key="4">
    <source>
        <dbReference type="EMBL" id="KAJ8924273.1"/>
    </source>
</evidence>
<dbReference type="AlphaFoldDB" id="A0AAV8WD82"/>
<evidence type="ECO:0000256" key="1">
    <source>
        <dbReference type="ARBA" id="ARBA00022614"/>
    </source>
</evidence>
<dbReference type="InterPro" id="IPR032675">
    <property type="entry name" value="LRR_dom_sf"/>
</dbReference>
<dbReference type="PANTHER" id="PTHR24366">
    <property type="entry name" value="IG(IMMUNOGLOBULIN) AND LRR(LEUCINE RICH REPEAT) DOMAINS"/>
    <property type="match status" value="1"/>
</dbReference>
<dbReference type="SMART" id="SM00369">
    <property type="entry name" value="LRR_TYP"/>
    <property type="match status" value="8"/>
</dbReference>
<keyword evidence="1" id="KW-0433">Leucine-rich repeat</keyword>
<keyword evidence="3" id="KW-0812">Transmembrane</keyword>
<gene>
    <name evidence="4" type="ORF">NQ315_007065</name>
</gene>
<sequence length="766" mass="88450">MTSSVCKTKIKKRRFCKVGTHDSIIGLLFILLTSVTAVTCFCNENVETKRRDGRGHDYYHGYRNYDHILSKNITCYSVTINDLKLYRETKVNPATSFTHPYPLTLKVTNSEIATLPSSVFKNLSNTTVLVLEDIKLETIMPAAFNFLDKVTEVRLRENELTIISDGIFNSMMLLKKLDLSYNKIQTISDRAFAGISLQELNLRNNNISAMSEEIIESLTSLSILDMSYNNLKNISAFYSLQVSSLNLSHNKIDEVDFGGFKTVSTYIDVSYNNINDIINFDLTPASKVIISHNKIGNFNKNGNITYLDVSYNNIENITNSLDVELNYFYASFNHISSLSFDTFFHMSNLIHLYLDNNNLSSIPATAFKDLTSLTRLNLSGNQLSNFKYGTFDGLLNLKVLDISNNDFKDLPQYTFHSLSKLTYLSFENNKISGLNIKDFLKHLPSLQQVNLRNNIWSCQELIDIVHNLKTREIGLSNGNSWEESNIQGIKCQEVGNATRSDGSKPETDIGRSMLKRFFNEDFMKTSLYKYFNQDFKDSEFFKYLEGLKNSNSSNFVQKPGYSDDRDFRRSEMFNYFENGFRNSSFFKYLENFKSQAQSDKPDEELINSFKMRIKHLEDALQTNRSTSEDFQKSKIYNYFNKDFENSTFFKYLENFKSQANVRVDDSGKLDTSKLETVIEGISKQLDKLYKSINGTDLNSVERHYDEMKVERLVSLYEKADRDVNYTGYLNAVLLTLILCTMMITVYYQKFRVKKYSLTKRDQVELI</sequence>
<comment type="caution">
    <text evidence="4">The sequence shown here is derived from an EMBL/GenBank/DDBJ whole genome shotgun (WGS) entry which is preliminary data.</text>
</comment>
<evidence type="ECO:0000256" key="3">
    <source>
        <dbReference type="SAM" id="Phobius"/>
    </source>
</evidence>
<name>A0AAV8WD82_9CUCU</name>
<dbReference type="PANTHER" id="PTHR24366:SF171">
    <property type="entry name" value="LEUCINE RICH REPEAT NEURONAL 4"/>
    <property type="match status" value="1"/>
</dbReference>
<keyword evidence="5" id="KW-1185">Reference proteome</keyword>
<dbReference type="EMBL" id="JANEYG010000003">
    <property type="protein sequence ID" value="KAJ8924273.1"/>
    <property type="molecule type" value="Genomic_DNA"/>
</dbReference>
<keyword evidence="2" id="KW-0677">Repeat</keyword>
<organism evidence="4 5">
    <name type="scientific">Exocentrus adspersus</name>
    <dbReference type="NCBI Taxonomy" id="1586481"/>
    <lineage>
        <taxon>Eukaryota</taxon>
        <taxon>Metazoa</taxon>
        <taxon>Ecdysozoa</taxon>
        <taxon>Arthropoda</taxon>
        <taxon>Hexapoda</taxon>
        <taxon>Insecta</taxon>
        <taxon>Pterygota</taxon>
        <taxon>Neoptera</taxon>
        <taxon>Endopterygota</taxon>
        <taxon>Coleoptera</taxon>
        <taxon>Polyphaga</taxon>
        <taxon>Cucujiformia</taxon>
        <taxon>Chrysomeloidea</taxon>
        <taxon>Cerambycidae</taxon>
        <taxon>Lamiinae</taxon>
        <taxon>Acanthocinini</taxon>
        <taxon>Exocentrus</taxon>
    </lineage>
</organism>
<dbReference type="FunFam" id="3.80.10.10:FF:001164">
    <property type="entry name" value="GH01279p"/>
    <property type="match status" value="2"/>
</dbReference>
<dbReference type="InterPro" id="IPR003591">
    <property type="entry name" value="Leu-rich_rpt_typical-subtyp"/>
</dbReference>
<dbReference type="Gene3D" id="3.80.10.10">
    <property type="entry name" value="Ribonuclease Inhibitor"/>
    <property type="match status" value="2"/>
</dbReference>
<dbReference type="Pfam" id="PF13855">
    <property type="entry name" value="LRR_8"/>
    <property type="match status" value="3"/>
</dbReference>
<dbReference type="PRINTS" id="PR00019">
    <property type="entry name" value="LEURICHRPT"/>
</dbReference>
<accession>A0AAV8WD82</accession>
<dbReference type="InterPro" id="IPR001611">
    <property type="entry name" value="Leu-rich_rpt"/>
</dbReference>
<keyword evidence="3" id="KW-1133">Transmembrane helix</keyword>
<dbReference type="SMART" id="SM00365">
    <property type="entry name" value="LRR_SD22"/>
    <property type="match status" value="5"/>
</dbReference>
<dbReference type="SUPFAM" id="SSF52058">
    <property type="entry name" value="L domain-like"/>
    <property type="match status" value="1"/>
</dbReference>